<gene>
    <name evidence="1" type="ORF">HELGO_WM38601</name>
</gene>
<dbReference type="InterPro" id="IPR016024">
    <property type="entry name" value="ARM-type_fold"/>
</dbReference>
<organism evidence="1">
    <name type="scientific">uncultured Campylobacterales bacterium</name>
    <dbReference type="NCBI Taxonomy" id="352960"/>
    <lineage>
        <taxon>Bacteria</taxon>
        <taxon>Pseudomonadati</taxon>
        <taxon>Campylobacterota</taxon>
        <taxon>Epsilonproteobacteria</taxon>
        <taxon>Campylobacterales</taxon>
        <taxon>environmental samples</taxon>
    </lineage>
</organism>
<name>A0A6S6SWK7_9BACT</name>
<accession>A0A6S6SWK7</accession>
<reference evidence="1" key="1">
    <citation type="submission" date="2020-01" db="EMBL/GenBank/DDBJ databases">
        <authorList>
            <person name="Meier V. D."/>
            <person name="Meier V D."/>
        </authorList>
    </citation>
    <scope>NUCLEOTIDE SEQUENCE</scope>
    <source>
        <strain evidence="1">HLG_WM_MAG_12</strain>
    </source>
</reference>
<dbReference type="Gene3D" id="1.25.40.290">
    <property type="entry name" value="ARM repeat domains"/>
    <property type="match status" value="1"/>
</dbReference>
<evidence type="ECO:0000313" key="1">
    <source>
        <dbReference type="EMBL" id="CAA6807668.1"/>
    </source>
</evidence>
<sequence length="376" mass="44148">MSEKFSLKDELFNPKKVKLISNQIKLVYSEFNQESFEDDVIQAFDSLELKERIYHIRDMFYKYLPKEYEKSLNILINSLPPELDNTLSDDDFGDFIYAPHSDFVSYYGCNKEHLDISLQALGEITKRFSVEFSIRSFINEFETETLEFLHECSTSTNYHQRRLSSEGTRPKLPWAKNININHDIAIKLLNKLFYDNTRYVTRSVANHLNDISKIDPKLVIDTLKSWKNSNKQNNKEMDYITAHSLRTLVKIGNKDALELLGFNPNPEITVENLDIHNRDIFVGEALIFSFDIHTNDSENLLIDYIIHFKLKNNKYSPKVHKIKNISLKENSSFKVEKKHLFKNNMSTRKFNNGIHKISIQINGKVYLEEEFNLKVN</sequence>
<dbReference type="EMBL" id="CACVAW010000028">
    <property type="protein sequence ID" value="CAA6807668.1"/>
    <property type="molecule type" value="Genomic_DNA"/>
</dbReference>
<dbReference type="SUPFAM" id="SSF48371">
    <property type="entry name" value="ARM repeat"/>
    <property type="match status" value="1"/>
</dbReference>
<proteinExistence type="predicted"/>
<dbReference type="AlphaFoldDB" id="A0A6S6SWK7"/>
<protein>
    <submittedName>
        <fullName evidence="1">DNA alkylation repair enzyme</fullName>
    </submittedName>
</protein>